<evidence type="ECO:0000256" key="1">
    <source>
        <dbReference type="SAM" id="MobiDB-lite"/>
    </source>
</evidence>
<organism evidence="2 3">
    <name type="scientific">Lentinula edodes</name>
    <name type="common">Shiitake mushroom</name>
    <name type="synonym">Lentinus edodes</name>
    <dbReference type="NCBI Taxonomy" id="5353"/>
    <lineage>
        <taxon>Eukaryota</taxon>
        <taxon>Fungi</taxon>
        <taxon>Dikarya</taxon>
        <taxon>Basidiomycota</taxon>
        <taxon>Agaricomycotina</taxon>
        <taxon>Agaricomycetes</taxon>
        <taxon>Agaricomycetidae</taxon>
        <taxon>Agaricales</taxon>
        <taxon>Marasmiineae</taxon>
        <taxon>Omphalotaceae</taxon>
        <taxon>Lentinula</taxon>
    </lineage>
</organism>
<dbReference type="EMBL" id="BDGU01001522">
    <property type="protein sequence ID" value="GAW10034.1"/>
    <property type="molecule type" value="Genomic_DNA"/>
</dbReference>
<feature type="region of interest" description="Disordered" evidence="1">
    <location>
        <begin position="1"/>
        <end position="70"/>
    </location>
</feature>
<proteinExistence type="predicted"/>
<feature type="compositionally biased region" description="Basic and acidic residues" evidence="1">
    <location>
        <begin position="33"/>
        <end position="61"/>
    </location>
</feature>
<reference evidence="2 3" key="1">
    <citation type="submission" date="2016-08" db="EMBL/GenBank/DDBJ databases">
        <authorList>
            <consortium name="Lentinula edodes genome sequencing consortium"/>
            <person name="Sakamoto Y."/>
            <person name="Nakade K."/>
            <person name="Sato S."/>
            <person name="Yoshida Y."/>
            <person name="Miyazaki K."/>
            <person name="Natsume S."/>
            <person name="Konno N."/>
        </authorList>
    </citation>
    <scope>NUCLEOTIDE SEQUENCE [LARGE SCALE GENOMIC DNA]</scope>
    <source>
        <strain evidence="2 3">NBRC 111202</strain>
    </source>
</reference>
<name>A0A1Q3ESD5_LENED</name>
<gene>
    <name evidence="2" type="ORF">LENED_012259</name>
</gene>
<accession>A0A1Q3ESD5</accession>
<feature type="compositionally biased region" description="Basic and acidic residues" evidence="1">
    <location>
        <begin position="9"/>
        <end position="20"/>
    </location>
</feature>
<dbReference type="AlphaFoldDB" id="A0A1Q3ESD5"/>
<dbReference type="Proteomes" id="UP000188533">
    <property type="component" value="Unassembled WGS sequence"/>
</dbReference>
<keyword evidence="3" id="KW-1185">Reference proteome</keyword>
<evidence type="ECO:0000313" key="3">
    <source>
        <dbReference type="Proteomes" id="UP000188533"/>
    </source>
</evidence>
<sequence>MLRASDSNDPERVQQPKDPESGNPSPEQGGVVKELDKEESKRQETEELKKSIPVQHPEKQGRYLRTNPTISKLKRKCHEVAEAE</sequence>
<reference evidence="2 3" key="2">
    <citation type="submission" date="2017-02" db="EMBL/GenBank/DDBJ databases">
        <title>A genome survey and senescence transcriptome analysis in Lentinula edodes.</title>
        <authorList>
            <person name="Sakamoto Y."/>
            <person name="Nakade K."/>
            <person name="Sato S."/>
            <person name="Yoshida Y."/>
            <person name="Miyazaki K."/>
            <person name="Natsume S."/>
            <person name="Konno N."/>
        </authorList>
    </citation>
    <scope>NUCLEOTIDE SEQUENCE [LARGE SCALE GENOMIC DNA]</scope>
    <source>
        <strain evidence="2 3">NBRC 111202</strain>
    </source>
</reference>
<comment type="caution">
    <text evidence="2">The sequence shown here is derived from an EMBL/GenBank/DDBJ whole genome shotgun (WGS) entry which is preliminary data.</text>
</comment>
<evidence type="ECO:0000313" key="2">
    <source>
        <dbReference type="EMBL" id="GAW10034.1"/>
    </source>
</evidence>
<protein>
    <submittedName>
        <fullName evidence="2">Uncharacterized protein</fullName>
    </submittedName>
</protein>